<dbReference type="EMBL" id="JAVHNQ010000005">
    <property type="protein sequence ID" value="KAK6346801.1"/>
    <property type="molecule type" value="Genomic_DNA"/>
</dbReference>
<dbReference type="InterPro" id="IPR014044">
    <property type="entry name" value="CAP_dom"/>
</dbReference>
<feature type="domain" description="SCP" evidence="3">
    <location>
        <begin position="81"/>
        <end position="209"/>
    </location>
</feature>
<dbReference type="Pfam" id="PF00188">
    <property type="entry name" value="CAP"/>
    <property type="match status" value="1"/>
</dbReference>
<organism evidence="4 5">
    <name type="scientific">Orbilia brochopaga</name>
    <dbReference type="NCBI Taxonomy" id="3140254"/>
    <lineage>
        <taxon>Eukaryota</taxon>
        <taxon>Fungi</taxon>
        <taxon>Dikarya</taxon>
        <taxon>Ascomycota</taxon>
        <taxon>Pezizomycotina</taxon>
        <taxon>Orbiliomycetes</taxon>
        <taxon>Orbiliales</taxon>
        <taxon>Orbiliaceae</taxon>
        <taxon>Orbilia</taxon>
    </lineage>
</organism>
<feature type="region of interest" description="Disordered" evidence="1">
    <location>
        <begin position="211"/>
        <end position="288"/>
    </location>
</feature>
<keyword evidence="2" id="KW-0732">Signal</keyword>
<dbReference type="InterPro" id="IPR018244">
    <property type="entry name" value="Allrgn_V5/Tpx1_CS"/>
</dbReference>
<reference evidence="4 5" key="1">
    <citation type="submission" date="2019-10" db="EMBL/GenBank/DDBJ databases">
        <authorList>
            <person name="Palmer J.M."/>
        </authorList>
    </citation>
    <scope>NUCLEOTIDE SEQUENCE [LARGE SCALE GENOMIC DNA]</scope>
    <source>
        <strain evidence="4 5">TWF696</strain>
    </source>
</reference>
<evidence type="ECO:0000256" key="2">
    <source>
        <dbReference type="SAM" id="SignalP"/>
    </source>
</evidence>
<sequence>MKVSILLSALLGTAALAAPLDTTPVDAPVLNARTIPAFDPNQESPLEARSAPGAPPSGGNGAPRLPPAGPIDTNSFLPSEQFSAELLRVHNEARAAHGASALSWSAELASFAASKTPSCTFQHTQGLQAAGVGENILIGQGTPASMAQSLWYDNELRQYNFARQGFSGATGHMTQMVWKATTEVGCAARKCPNGTFVKCNYRAPGNMLGSFESNVSPPNRAVAPYPNQPPNQGQNRNQNQGGNRGNQNQGNRGGSRTQSNNGGYRSRPYTYTYTYTRSRAGNRQYRNN</sequence>
<feature type="chain" id="PRO_5043934072" description="SCP domain-containing protein" evidence="2">
    <location>
        <begin position="18"/>
        <end position="288"/>
    </location>
</feature>
<dbReference type="GO" id="GO:0005576">
    <property type="term" value="C:extracellular region"/>
    <property type="evidence" value="ECO:0007669"/>
    <property type="project" value="InterPro"/>
</dbReference>
<dbReference type="Proteomes" id="UP001375240">
    <property type="component" value="Unassembled WGS sequence"/>
</dbReference>
<dbReference type="AlphaFoldDB" id="A0AAV9UQP5"/>
<protein>
    <recommendedName>
        <fullName evidence="3">SCP domain-containing protein</fullName>
    </recommendedName>
</protein>
<keyword evidence="5" id="KW-1185">Reference proteome</keyword>
<dbReference type="SUPFAM" id="SSF55797">
    <property type="entry name" value="PR-1-like"/>
    <property type="match status" value="1"/>
</dbReference>
<feature type="compositionally biased region" description="Low complexity" evidence="1">
    <location>
        <begin position="230"/>
        <end position="250"/>
    </location>
</feature>
<evidence type="ECO:0000313" key="5">
    <source>
        <dbReference type="Proteomes" id="UP001375240"/>
    </source>
</evidence>
<feature type="signal peptide" evidence="2">
    <location>
        <begin position="1"/>
        <end position="17"/>
    </location>
</feature>
<gene>
    <name evidence="4" type="ORF">TWF696_006909</name>
</gene>
<evidence type="ECO:0000313" key="4">
    <source>
        <dbReference type="EMBL" id="KAK6346801.1"/>
    </source>
</evidence>
<dbReference type="PANTHER" id="PTHR10334">
    <property type="entry name" value="CYSTEINE-RICH SECRETORY PROTEIN-RELATED"/>
    <property type="match status" value="1"/>
</dbReference>
<feature type="compositionally biased region" description="Low complexity" evidence="1">
    <location>
        <begin position="264"/>
        <end position="279"/>
    </location>
</feature>
<comment type="caution">
    <text evidence="4">The sequence shown here is derived from an EMBL/GenBank/DDBJ whole genome shotgun (WGS) entry which is preliminary data.</text>
</comment>
<dbReference type="InterPro" id="IPR001283">
    <property type="entry name" value="CRISP-related"/>
</dbReference>
<accession>A0AAV9UQP5</accession>
<name>A0AAV9UQP5_9PEZI</name>
<dbReference type="PRINTS" id="PR00837">
    <property type="entry name" value="V5TPXLIKE"/>
</dbReference>
<dbReference type="Gene3D" id="3.40.33.10">
    <property type="entry name" value="CAP"/>
    <property type="match status" value="1"/>
</dbReference>
<evidence type="ECO:0000256" key="1">
    <source>
        <dbReference type="SAM" id="MobiDB-lite"/>
    </source>
</evidence>
<proteinExistence type="predicted"/>
<feature type="region of interest" description="Disordered" evidence="1">
    <location>
        <begin position="36"/>
        <end position="74"/>
    </location>
</feature>
<dbReference type="InterPro" id="IPR035940">
    <property type="entry name" value="CAP_sf"/>
</dbReference>
<dbReference type="PROSITE" id="PS01010">
    <property type="entry name" value="CRISP_2"/>
    <property type="match status" value="1"/>
</dbReference>
<evidence type="ECO:0000259" key="3">
    <source>
        <dbReference type="SMART" id="SM00198"/>
    </source>
</evidence>
<dbReference type="SMART" id="SM00198">
    <property type="entry name" value="SCP"/>
    <property type="match status" value="1"/>
</dbReference>